<feature type="compositionally biased region" description="Polar residues" evidence="1">
    <location>
        <begin position="20"/>
        <end position="48"/>
    </location>
</feature>
<feature type="compositionally biased region" description="Low complexity" evidence="1">
    <location>
        <begin position="1"/>
        <end position="17"/>
    </location>
</feature>
<dbReference type="EMBL" id="MU005583">
    <property type="protein sequence ID" value="KAF2683557.1"/>
    <property type="molecule type" value="Genomic_DNA"/>
</dbReference>
<dbReference type="AlphaFoldDB" id="A0A6G1IZ73"/>
<proteinExistence type="predicted"/>
<feature type="compositionally biased region" description="Polar residues" evidence="1">
    <location>
        <begin position="81"/>
        <end position="91"/>
    </location>
</feature>
<gene>
    <name evidence="2" type="ORF">K458DRAFT_487711</name>
</gene>
<keyword evidence="3" id="KW-1185">Reference proteome</keyword>
<reference evidence="2" key="1">
    <citation type="journal article" date="2020" name="Stud. Mycol.">
        <title>101 Dothideomycetes genomes: a test case for predicting lifestyles and emergence of pathogens.</title>
        <authorList>
            <person name="Haridas S."/>
            <person name="Albert R."/>
            <person name="Binder M."/>
            <person name="Bloem J."/>
            <person name="Labutti K."/>
            <person name="Salamov A."/>
            <person name="Andreopoulos B."/>
            <person name="Baker S."/>
            <person name="Barry K."/>
            <person name="Bills G."/>
            <person name="Bluhm B."/>
            <person name="Cannon C."/>
            <person name="Castanera R."/>
            <person name="Culley D."/>
            <person name="Daum C."/>
            <person name="Ezra D."/>
            <person name="Gonzalez J."/>
            <person name="Henrissat B."/>
            <person name="Kuo A."/>
            <person name="Liang C."/>
            <person name="Lipzen A."/>
            <person name="Lutzoni F."/>
            <person name="Magnuson J."/>
            <person name="Mondo S."/>
            <person name="Nolan M."/>
            <person name="Ohm R."/>
            <person name="Pangilinan J."/>
            <person name="Park H.-J."/>
            <person name="Ramirez L."/>
            <person name="Alfaro M."/>
            <person name="Sun H."/>
            <person name="Tritt A."/>
            <person name="Yoshinaga Y."/>
            <person name="Zwiers L.-H."/>
            <person name="Turgeon B."/>
            <person name="Goodwin S."/>
            <person name="Spatafora J."/>
            <person name="Crous P."/>
            <person name="Grigoriev I."/>
        </authorList>
    </citation>
    <scope>NUCLEOTIDE SEQUENCE</scope>
    <source>
        <strain evidence="2">CBS 122367</strain>
    </source>
</reference>
<protein>
    <submittedName>
        <fullName evidence="2">Uncharacterized protein</fullName>
    </submittedName>
</protein>
<organism evidence="2 3">
    <name type="scientific">Lentithecium fluviatile CBS 122367</name>
    <dbReference type="NCBI Taxonomy" id="1168545"/>
    <lineage>
        <taxon>Eukaryota</taxon>
        <taxon>Fungi</taxon>
        <taxon>Dikarya</taxon>
        <taxon>Ascomycota</taxon>
        <taxon>Pezizomycotina</taxon>
        <taxon>Dothideomycetes</taxon>
        <taxon>Pleosporomycetidae</taxon>
        <taxon>Pleosporales</taxon>
        <taxon>Massarineae</taxon>
        <taxon>Lentitheciaceae</taxon>
        <taxon>Lentithecium</taxon>
    </lineage>
</organism>
<dbReference type="Proteomes" id="UP000799291">
    <property type="component" value="Unassembled WGS sequence"/>
</dbReference>
<evidence type="ECO:0000313" key="3">
    <source>
        <dbReference type="Proteomes" id="UP000799291"/>
    </source>
</evidence>
<feature type="compositionally biased region" description="Low complexity" evidence="1">
    <location>
        <begin position="136"/>
        <end position="165"/>
    </location>
</feature>
<evidence type="ECO:0000256" key="1">
    <source>
        <dbReference type="SAM" id="MobiDB-lite"/>
    </source>
</evidence>
<evidence type="ECO:0000313" key="2">
    <source>
        <dbReference type="EMBL" id="KAF2683557.1"/>
    </source>
</evidence>
<feature type="region of interest" description="Disordered" evidence="1">
    <location>
        <begin position="1"/>
        <end position="194"/>
    </location>
</feature>
<name>A0A6G1IZ73_9PLEO</name>
<sequence length="218" mass="23059">MSSCPSNNSSPSKSPEPSTRRATSITPEASNRQSNPAGNQNSAETPQPTAGPRPFSTPPDLSARRSITSHPRPPAPLIFINESTVSDTNSPLRLGRSLVARHSPRSSSSQPPHRSRTPYGRPTSLGRAHSQPRSEPTTTSAAMSSASSSPGNTSTAGSSSNSNPSYQLPYAPFPYPMPKPQGGNGGSGKSRLSTGLDIHERHDYGFFPDTVSLCFLFD</sequence>
<accession>A0A6G1IZ73</accession>